<feature type="region of interest" description="Disordered" evidence="1">
    <location>
        <begin position="1"/>
        <end position="101"/>
    </location>
</feature>
<dbReference type="InParanoid" id="G5BV36"/>
<organism evidence="2 3">
    <name type="scientific">Heterocephalus glaber</name>
    <name type="common">Naked mole rat</name>
    <dbReference type="NCBI Taxonomy" id="10181"/>
    <lineage>
        <taxon>Eukaryota</taxon>
        <taxon>Metazoa</taxon>
        <taxon>Chordata</taxon>
        <taxon>Craniata</taxon>
        <taxon>Vertebrata</taxon>
        <taxon>Euteleostomi</taxon>
        <taxon>Mammalia</taxon>
        <taxon>Eutheria</taxon>
        <taxon>Euarchontoglires</taxon>
        <taxon>Glires</taxon>
        <taxon>Rodentia</taxon>
        <taxon>Hystricomorpha</taxon>
        <taxon>Bathyergidae</taxon>
        <taxon>Heterocephalus</taxon>
    </lineage>
</organism>
<dbReference type="AlphaFoldDB" id="G5BV36"/>
<dbReference type="Proteomes" id="UP000006813">
    <property type="component" value="Unassembled WGS sequence"/>
</dbReference>
<protein>
    <submittedName>
        <fullName evidence="2">Histone H2B type 1-F/J/L</fullName>
    </submittedName>
</protein>
<accession>G5BV36</accession>
<feature type="compositionally biased region" description="Low complexity" evidence="1">
    <location>
        <begin position="68"/>
        <end position="77"/>
    </location>
</feature>
<reference evidence="2 3" key="1">
    <citation type="journal article" date="2011" name="Nature">
        <title>Genome sequencing reveals insights into physiology and longevity of the naked mole rat.</title>
        <authorList>
            <person name="Kim E.B."/>
            <person name="Fang X."/>
            <person name="Fushan A.A."/>
            <person name="Huang Z."/>
            <person name="Lobanov A.V."/>
            <person name="Han L."/>
            <person name="Marino S.M."/>
            <person name="Sun X."/>
            <person name="Turanov A.A."/>
            <person name="Yang P."/>
            <person name="Yim S.H."/>
            <person name="Zhao X."/>
            <person name="Kasaikina M.V."/>
            <person name="Stoletzki N."/>
            <person name="Peng C."/>
            <person name="Polak P."/>
            <person name="Xiong Z."/>
            <person name="Kiezun A."/>
            <person name="Zhu Y."/>
            <person name="Chen Y."/>
            <person name="Kryukov G.V."/>
            <person name="Zhang Q."/>
            <person name="Peshkin L."/>
            <person name="Yang L."/>
            <person name="Bronson R.T."/>
            <person name="Buffenstein R."/>
            <person name="Wang B."/>
            <person name="Han C."/>
            <person name="Li Q."/>
            <person name="Chen L."/>
            <person name="Zhao W."/>
            <person name="Sunyaev S.R."/>
            <person name="Park T.J."/>
            <person name="Zhang G."/>
            <person name="Wang J."/>
            <person name="Gladyshev V.N."/>
        </authorList>
    </citation>
    <scope>NUCLEOTIDE SEQUENCE [LARGE SCALE GENOMIC DNA]</scope>
</reference>
<evidence type="ECO:0000313" key="2">
    <source>
        <dbReference type="EMBL" id="EHB13147.1"/>
    </source>
</evidence>
<gene>
    <name evidence="2" type="ORF">GW7_16523</name>
</gene>
<proteinExistence type="predicted"/>
<sequence length="122" mass="13541">MPEPTKVSQAPKKGSKKAVTKAQKKDGKIRLRVQGAQAGPPRHRHLVQGHGHHELLRQRHLRAHRRGGSTTSSSASPARRRAWRVTTSARPSRRGRSRRPCGCCWHAVSEGTKAVTKYTSSK</sequence>
<feature type="compositionally biased region" description="Basic residues" evidence="1">
    <location>
        <begin position="58"/>
        <end position="67"/>
    </location>
</feature>
<name>G5BV36_HETGA</name>
<evidence type="ECO:0000256" key="1">
    <source>
        <dbReference type="SAM" id="MobiDB-lite"/>
    </source>
</evidence>
<dbReference type="EMBL" id="JH172078">
    <property type="protein sequence ID" value="EHB13147.1"/>
    <property type="molecule type" value="Genomic_DNA"/>
</dbReference>
<dbReference type="STRING" id="10181.G5BV36"/>
<evidence type="ECO:0000313" key="3">
    <source>
        <dbReference type="Proteomes" id="UP000006813"/>
    </source>
</evidence>